<evidence type="ECO:0000313" key="2">
    <source>
        <dbReference type="EMBL" id="CAB4764388.1"/>
    </source>
</evidence>
<accession>A0A6J6UZE9</accession>
<evidence type="ECO:0000256" key="1">
    <source>
        <dbReference type="SAM" id="MobiDB-lite"/>
    </source>
</evidence>
<dbReference type="EMBL" id="CAEZZK010000171">
    <property type="protein sequence ID" value="CAB4764388.1"/>
    <property type="molecule type" value="Genomic_DNA"/>
</dbReference>
<sequence>MMTAGIHAPSVNLTTTTVPVTANVVREPTPEKNARVCQPGSFSFRCRTSIPNWLSVKPVNTPTAYSGIKALTIPPNAITNADAAKPKKITPFENTSRSPRLASWRGK</sequence>
<protein>
    <submittedName>
        <fullName evidence="2">Unannotated protein</fullName>
    </submittedName>
</protein>
<gene>
    <name evidence="2" type="ORF">UFOPK2855_00884</name>
</gene>
<reference evidence="2" key="1">
    <citation type="submission" date="2020-05" db="EMBL/GenBank/DDBJ databases">
        <authorList>
            <person name="Chiriac C."/>
            <person name="Salcher M."/>
            <person name="Ghai R."/>
            <person name="Kavagutti S V."/>
        </authorList>
    </citation>
    <scope>NUCLEOTIDE SEQUENCE</scope>
</reference>
<dbReference type="AlphaFoldDB" id="A0A6J6UZE9"/>
<proteinExistence type="predicted"/>
<organism evidence="2">
    <name type="scientific">freshwater metagenome</name>
    <dbReference type="NCBI Taxonomy" id="449393"/>
    <lineage>
        <taxon>unclassified sequences</taxon>
        <taxon>metagenomes</taxon>
        <taxon>ecological metagenomes</taxon>
    </lineage>
</organism>
<feature type="region of interest" description="Disordered" evidence="1">
    <location>
        <begin position="82"/>
        <end position="107"/>
    </location>
</feature>
<name>A0A6J6UZE9_9ZZZZ</name>